<reference evidence="1" key="1">
    <citation type="submission" date="2022-07" db="EMBL/GenBank/DDBJ databases">
        <title>Phylogenomic reconstructions and comparative analyses of Kickxellomycotina fungi.</title>
        <authorList>
            <person name="Reynolds N.K."/>
            <person name="Stajich J.E."/>
            <person name="Barry K."/>
            <person name="Grigoriev I.V."/>
            <person name="Crous P."/>
            <person name="Smith M.E."/>
        </authorList>
    </citation>
    <scope>NUCLEOTIDE SEQUENCE</scope>
    <source>
        <strain evidence="1">NBRC 105414</strain>
    </source>
</reference>
<dbReference type="AlphaFoldDB" id="A0A9W8HIL5"/>
<dbReference type="OrthoDB" id="5537857at2759"/>
<dbReference type="EMBL" id="JANBUL010000006">
    <property type="protein sequence ID" value="KAJ2785856.1"/>
    <property type="molecule type" value="Genomic_DNA"/>
</dbReference>
<dbReference type="Proteomes" id="UP001140217">
    <property type="component" value="Unassembled WGS sequence"/>
</dbReference>
<dbReference type="SUPFAM" id="SSF49764">
    <property type="entry name" value="HSP20-like chaperones"/>
    <property type="match status" value="1"/>
</dbReference>
<dbReference type="InterPro" id="IPR008978">
    <property type="entry name" value="HSP20-like_chaperone"/>
</dbReference>
<evidence type="ECO:0000313" key="2">
    <source>
        <dbReference type="Proteomes" id="UP001140217"/>
    </source>
</evidence>
<dbReference type="Gene3D" id="2.60.40.790">
    <property type="match status" value="1"/>
</dbReference>
<gene>
    <name evidence="1" type="ORF">H4R18_000245</name>
</gene>
<name>A0A9W8HIL5_9FUNG</name>
<organism evidence="1 2">
    <name type="scientific">Coemansia javaensis</name>
    <dbReference type="NCBI Taxonomy" id="2761396"/>
    <lineage>
        <taxon>Eukaryota</taxon>
        <taxon>Fungi</taxon>
        <taxon>Fungi incertae sedis</taxon>
        <taxon>Zoopagomycota</taxon>
        <taxon>Kickxellomycotina</taxon>
        <taxon>Kickxellomycetes</taxon>
        <taxon>Kickxellales</taxon>
        <taxon>Kickxellaceae</taxon>
        <taxon>Coemansia</taxon>
    </lineage>
</organism>
<dbReference type="CDD" id="cd00298">
    <property type="entry name" value="ACD_sHsps_p23-like"/>
    <property type="match status" value="1"/>
</dbReference>
<comment type="caution">
    <text evidence="1">The sequence shown here is derived from an EMBL/GenBank/DDBJ whole genome shotgun (WGS) entry which is preliminary data.</text>
</comment>
<accession>A0A9W8HIL5</accession>
<proteinExistence type="predicted"/>
<keyword evidence="2" id="KW-1185">Reference proteome</keyword>
<evidence type="ECO:0000313" key="1">
    <source>
        <dbReference type="EMBL" id="KAJ2785856.1"/>
    </source>
</evidence>
<protein>
    <submittedName>
        <fullName evidence="1">Uncharacterized protein</fullName>
    </submittedName>
</protein>
<sequence>MGVRRHRQTSASLRNDGVVVVRMSPHAETRHIYNGMVVADERTQRDLHECNWDPFAQLELADDFFHTYISATSAAYMIVVRLPDYIARSIRVQRAERLLAVVGKAVARRQWTDASRPAPNVHEVWRVYHRLFRIPVQCDIARVRALYGESSLTVVVPRRDSWRFRLAHWAESHVWHQRRLAERAAALQADT</sequence>